<dbReference type="InterPro" id="IPR022060">
    <property type="entry name" value="DUF3616"/>
</dbReference>
<dbReference type="Pfam" id="PF12275">
    <property type="entry name" value="DUF3616"/>
    <property type="match status" value="1"/>
</dbReference>
<comment type="caution">
    <text evidence="2">The sequence shown here is derived from an EMBL/GenBank/DDBJ whole genome shotgun (WGS) entry which is preliminary data.</text>
</comment>
<evidence type="ECO:0000313" key="2">
    <source>
        <dbReference type="EMBL" id="GAA2794467.1"/>
    </source>
</evidence>
<keyword evidence="3" id="KW-1185">Reference proteome</keyword>
<name>A0ABN3VDH9_9PSEU</name>
<feature type="domain" description="DUF3616" evidence="1">
    <location>
        <begin position="23"/>
        <end position="340"/>
    </location>
</feature>
<evidence type="ECO:0000259" key="1">
    <source>
        <dbReference type="Pfam" id="PF12275"/>
    </source>
</evidence>
<proteinExistence type="predicted"/>
<protein>
    <submittedName>
        <fullName evidence="2">DUF3616 domain-containing protein</fullName>
    </submittedName>
</protein>
<sequence length="345" mass="37406">MSVERSVALRFGSDAVRAGTHVNLSAVRTDGAHLWIAGDETATIERLTCDVVRRPAEYGEHVGFDLADVVRLPGEADEEVDVEGLALNGPYLWAVGSHSSKRKRIRSHHSDAKAAKRLAVVSAEPGRRVLARIAIADHVPAEVTPEGFRSAALSGPGLLDLLDEDEHLAPFLAIPGKDNGLDVEGIAVHGEPGAERVFLGLRGPVLRGWAVVLQLAPREDDGELRLARLEGGRRYLKHFLDLDGLGIRDLCPHGDDLLVLAGPSMDLDGPVRVYRWPGAARIEAPDVVHREELRREIDLPHGEGDDHAEGISLLPDGELLVVYDSPARYRLSQEGTVLADVVRLP</sequence>
<dbReference type="Proteomes" id="UP001500979">
    <property type="component" value="Unassembled WGS sequence"/>
</dbReference>
<reference evidence="2 3" key="1">
    <citation type="journal article" date="2019" name="Int. J. Syst. Evol. Microbiol.">
        <title>The Global Catalogue of Microorganisms (GCM) 10K type strain sequencing project: providing services to taxonomists for standard genome sequencing and annotation.</title>
        <authorList>
            <consortium name="The Broad Institute Genomics Platform"/>
            <consortium name="The Broad Institute Genome Sequencing Center for Infectious Disease"/>
            <person name="Wu L."/>
            <person name="Ma J."/>
        </authorList>
    </citation>
    <scope>NUCLEOTIDE SEQUENCE [LARGE SCALE GENOMIC DNA]</scope>
    <source>
        <strain evidence="2 3">JCM 9383</strain>
    </source>
</reference>
<evidence type="ECO:0000313" key="3">
    <source>
        <dbReference type="Proteomes" id="UP001500979"/>
    </source>
</evidence>
<gene>
    <name evidence="2" type="ORF">GCM10010470_31730</name>
</gene>
<organism evidence="2 3">
    <name type="scientific">Saccharopolyspora taberi</name>
    <dbReference type="NCBI Taxonomy" id="60895"/>
    <lineage>
        <taxon>Bacteria</taxon>
        <taxon>Bacillati</taxon>
        <taxon>Actinomycetota</taxon>
        <taxon>Actinomycetes</taxon>
        <taxon>Pseudonocardiales</taxon>
        <taxon>Pseudonocardiaceae</taxon>
        <taxon>Saccharopolyspora</taxon>
    </lineage>
</organism>
<dbReference type="EMBL" id="BAAAUX010000014">
    <property type="protein sequence ID" value="GAA2794467.1"/>
    <property type="molecule type" value="Genomic_DNA"/>
</dbReference>
<dbReference type="RefSeq" id="WP_344680445.1">
    <property type="nucleotide sequence ID" value="NZ_BAAAUX010000014.1"/>
</dbReference>
<accession>A0ABN3VDH9</accession>